<organism evidence="2 3">
    <name type="scientific">Alteromonas sediminis</name>
    <dbReference type="NCBI Taxonomy" id="2259342"/>
    <lineage>
        <taxon>Bacteria</taxon>
        <taxon>Pseudomonadati</taxon>
        <taxon>Pseudomonadota</taxon>
        <taxon>Gammaproteobacteria</taxon>
        <taxon>Alteromonadales</taxon>
        <taxon>Alteromonadaceae</taxon>
        <taxon>Alteromonas/Salinimonas group</taxon>
        <taxon>Alteromonas</taxon>
    </lineage>
</organism>
<reference evidence="2 3" key="1">
    <citation type="submission" date="2018-11" db="EMBL/GenBank/DDBJ databases">
        <authorList>
            <person name="Ye M.-Q."/>
            <person name="Du Z.-J."/>
        </authorList>
    </citation>
    <scope>NUCLEOTIDE SEQUENCE [LARGE SCALE GENOMIC DNA]</scope>
    <source>
        <strain evidence="2 3">U0105</strain>
    </source>
</reference>
<sequence>MFKKVFCLILVLTLTGCSTKFAYNNFDWLVYWYLDDYIELNDEQEAFFDSKVAKWMTWHRQEELGKYKAQLESIKHDIKNGHLDEQTIARHMEQGTAHFERVREKVTPALVEMALDINEEQITYLFASLEKENVKQEKRMAKRRKGGPEKRLEKRIESITDEIEDNIGRLSSEQKRIVEKYAALFIATGDDWIAYRRLIQNEARQLFANRDSNPEFAQQLTTMMLNPDSYRSPEYAVNRDANRAQSIALMVELGSTLSDKQKSKLIEEINDIISDLDDLMEKT</sequence>
<dbReference type="Proteomes" id="UP000275281">
    <property type="component" value="Unassembled WGS sequence"/>
</dbReference>
<comment type="caution">
    <text evidence="2">The sequence shown here is derived from an EMBL/GenBank/DDBJ whole genome shotgun (WGS) entry which is preliminary data.</text>
</comment>
<dbReference type="AlphaFoldDB" id="A0A3N5Y3T3"/>
<name>A0A3N5Y3T3_9ALTE</name>
<feature type="signal peptide" evidence="1">
    <location>
        <begin position="1"/>
        <end position="22"/>
    </location>
</feature>
<evidence type="ECO:0000313" key="2">
    <source>
        <dbReference type="EMBL" id="RPJ67536.1"/>
    </source>
</evidence>
<dbReference type="OrthoDB" id="5767052at2"/>
<evidence type="ECO:0008006" key="4">
    <source>
        <dbReference type="Google" id="ProtNLM"/>
    </source>
</evidence>
<evidence type="ECO:0000313" key="3">
    <source>
        <dbReference type="Proteomes" id="UP000275281"/>
    </source>
</evidence>
<dbReference type="Pfam" id="PF19795">
    <property type="entry name" value="DUF6279"/>
    <property type="match status" value="1"/>
</dbReference>
<evidence type="ECO:0000256" key="1">
    <source>
        <dbReference type="SAM" id="SignalP"/>
    </source>
</evidence>
<gene>
    <name evidence="2" type="ORF">DRW07_08460</name>
</gene>
<keyword evidence="3" id="KW-1185">Reference proteome</keyword>
<dbReference type="PIRSF" id="PIRSF028200">
    <property type="entry name" value="UCP028200"/>
    <property type="match status" value="1"/>
</dbReference>
<dbReference type="InterPro" id="IPR016875">
    <property type="entry name" value="UCP028200"/>
</dbReference>
<proteinExistence type="predicted"/>
<feature type="chain" id="PRO_5018317619" description="Lipoprotein" evidence="1">
    <location>
        <begin position="23"/>
        <end position="283"/>
    </location>
</feature>
<dbReference type="EMBL" id="RPOK01000002">
    <property type="protein sequence ID" value="RPJ67536.1"/>
    <property type="molecule type" value="Genomic_DNA"/>
</dbReference>
<keyword evidence="1" id="KW-0732">Signal</keyword>
<dbReference type="RefSeq" id="WP_124027436.1">
    <property type="nucleotide sequence ID" value="NZ_JBHRSN010000015.1"/>
</dbReference>
<dbReference type="PROSITE" id="PS51257">
    <property type="entry name" value="PROKAR_LIPOPROTEIN"/>
    <property type="match status" value="1"/>
</dbReference>
<accession>A0A3N5Y3T3</accession>
<protein>
    <recommendedName>
        <fullName evidence="4">Lipoprotein</fullName>
    </recommendedName>
</protein>